<comment type="similarity">
    <text evidence="3">Belongs to the GON7 family.</text>
</comment>
<dbReference type="GO" id="GO:0005634">
    <property type="term" value="C:nucleus"/>
    <property type="evidence" value="ECO:0007669"/>
    <property type="project" value="UniProtKB-SubCell"/>
</dbReference>
<evidence type="ECO:0000256" key="9">
    <source>
        <dbReference type="ARBA" id="ARBA00023015"/>
    </source>
</evidence>
<evidence type="ECO:0000256" key="14">
    <source>
        <dbReference type="SAM" id="MobiDB-lite"/>
    </source>
</evidence>
<dbReference type="Proteomes" id="UP000616885">
    <property type="component" value="Unassembled WGS sequence"/>
</dbReference>
<dbReference type="InterPro" id="IPR014849">
    <property type="entry name" value="EKC/KEOPS_Gon7"/>
</dbReference>
<reference evidence="16" key="2">
    <citation type="submission" date="2020-10" db="EMBL/GenBank/DDBJ databases">
        <title>High-Quality Genome Resource of Clonostachys rosea strain S41 by Oxford Nanopore Long-Read Sequencing.</title>
        <authorList>
            <person name="Wang H."/>
        </authorList>
    </citation>
    <scope>NUCLEOTIDE SEQUENCE</scope>
    <source>
        <strain evidence="16">S41</strain>
    </source>
</reference>
<feature type="compositionally biased region" description="Polar residues" evidence="14">
    <location>
        <begin position="9"/>
        <end position="37"/>
    </location>
</feature>
<evidence type="ECO:0000256" key="5">
    <source>
        <dbReference type="ARBA" id="ARBA00019746"/>
    </source>
</evidence>
<evidence type="ECO:0000256" key="8">
    <source>
        <dbReference type="ARBA" id="ARBA00022895"/>
    </source>
</evidence>
<evidence type="ECO:0000256" key="2">
    <source>
        <dbReference type="ARBA" id="ARBA00004574"/>
    </source>
</evidence>
<feature type="compositionally biased region" description="Acidic residues" evidence="14">
    <location>
        <begin position="84"/>
        <end position="99"/>
    </location>
</feature>
<comment type="function">
    <text evidence="13">Component of the EKC/KEOPS complex that is required for the formation of a threonylcarbamoyl group on adenosine at position 37 (t(6)A37) in tRNAs that read codons beginning with adenine. The complex is probably involved in the transfer of the threonylcarbamoyl moiety of threonylcarbamoyl-AMP (TC-AMP) to the N6 group of A37. GON7 likely plays a supporting role to the catalytic subunit KAE1 in the complex. The EKC/KEOPS complex also promotes both telomere uncapping and telomere elongation. The complex is required for efficient recruitment of transcriptional coactivators.</text>
</comment>
<keyword evidence="6" id="KW-0158">Chromosome</keyword>
<dbReference type="EMBL" id="JADCTT010000013">
    <property type="protein sequence ID" value="KAF9744926.1"/>
    <property type="molecule type" value="Genomic_DNA"/>
</dbReference>
<evidence type="ECO:0000256" key="13">
    <source>
        <dbReference type="ARBA" id="ARBA00025393"/>
    </source>
</evidence>
<feature type="region of interest" description="Disordered" evidence="14">
    <location>
        <begin position="1"/>
        <end position="37"/>
    </location>
</feature>
<feature type="compositionally biased region" description="Basic and acidic residues" evidence="14">
    <location>
        <begin position="58"/>
        <end position="71"/>
    </location>
</feature>
<keyword evidence="12" id="KW-0539">Nucleus</keyword>
<comment type="subcellular location">
    <subcellularLocation>
        <location evidence="2">Chromosome</location>
        <location evidence="2">Telomere</location>
    </subcellularLocation>
    <subcellularLocation>
        <location evidence="1">Nucleus</location>
    </subcellularLocation>
</comment>
<evidence type="ECO:0000256" key="12">
    <source>
        <dbReference type="ARBA" id="ARBA00023242"/>
    </source>
</evidence>
<sequence>MAQEKKSDFTVSYSSPSNEPFAITNSIPAPSTSSVPDKTTYLSALREAVISAQDQINKELTDRMEQDKSRATDGNPAAAKGVDEALEEENYGEEVQGED</sequence>
<dbReference type="EMBL" id="CDPU01000011">
    <property type="protein sequence ID" value="CEO48564.1"/>
    <property type="molecule type" value="Genomic_DNA"/>
</dbReference>
<keyword evidence="10" id="KW-0010">Activator</keyword>
<evidence type="ECO:0000256" key="6">
    <source>
        <dbReference type="ARBA" id="ARBA00022454"/>
    </source>
</evidence>
<evidence type="ECO:0000256" key="11">
    <source>
        <dbReference type="ARBA" id="ARBA00023163"/>
    </source>
</evidence>
<proteinExistence type="inferred from homology"/>
<dbReference type="GO" id="GO:0000781">
    <property type="term" value="C:chromosome, telomeric region"/>
    <property type="evidence" value="ECO:0007669"/>
    <property type="project" value="UniProtKB-SubCell"/>
</dbReference>
<dbReference type="Pfam" id="PF08738">
    <property type="entry name" value="Gon7"/>
    <property type="match status" value="1"/>
</dbReference>
<keyword evidence="9" id="KW-0805">Transcription regulation</keyword>
<evidence type="ECO:0000256" key="10">
    <source>
        <dbReference type="ARBA" id="ARBA00023159"/>
    </source>
</evidence>
<comment type="subunit">
    <text evidence="4">Component of the EKC/KEOPS complex composed of at least BUD32, CGI121, GON7, KAE1 and PCC1; the whole complex dimerizes.</text>
</comment>
<reference evidence="15" key="1">
    <citation type="submission" date="2015-01" db="EMBL/GenBank/DDBJ databases">
        <authorList>
            <person name="Durling Mikael"/>
        </authorList>
    </citation>
    <scope>NUCLEOTIDE SEQUENCE</scope>
</reference>
<evidence type="ECO:0000256" key="1">
    <source>
        <dbReference type="ARBA" id="ARBA00004123"/>
    </source>
</evidence>
<gene>
    <name evidence="15" type="ORF">BN869_000004621_1</name>
    <name evidence="16" type="ORF">IM811_004548</name>
</gene>
<evidence type="ECO:0000256" key="7">
    <source>
        <dbReference type="ARBA" id="ARBA00022694"/>
    </source>
</evidence>
<accession>A0A0B7JU94</accession>
<keyword evidence="11" id="KW-0804">Transcription</keyword>
<evidence type="ECO:0000256" key="3">
    <source>
        <dbReference type="ARBA" id="ARBA00008529"/>
    </source>
</evidence>
<keyword evidence="7" id="KW-0819">tRNA processing</keyword>
<name>A0A0B7JU94_BIOOC</name>
<dbReference type="AlphaFoldDB" id="A0A0B7JU94"/>
<keyword evidence="8" id="KW-0779">Telomere</keyword>
<evidence type="ECO:0000256" key="4">
    <source>
        <dbReference type="ARBA" id="ARBA00011534"/>
    </source>
</evidence>
<dbReference type="GO" id="GO:0008033">
    <property type="term" value="P:tRNA processing"/>
    <property type="evidence" value="ECO:0007669"/>
    <property type="project" value="UniProtKB-KW"/>
</dbReference>
<evidence type="ECO:0000313" key="16">
    <source>
        <dbReference type="EMBL" id="KAF9744926.1"/>
    </source>
</evidence>
<feature type="region of interest" description="Disordered" evidence="14">
    <location>
        <begin position="58"/>
        <end position="99"/>
    </location>
</feature>
<evidence type="ECO:0000313" key="15">
    <source>
        <dbReference type="EMBL" id="CEO48564.1"/>
    </source>
</evidence>
<protein>
    <recommendedName>
        <fullName evidence="5">EKC/KEOPS complex subunit GON7</fullName>
    </recommendedName>
</protein>
<organism evidence="15">
    <name type="scientific">Bionectria ochroleuca</name>
    <name type="common">Gliocladium roseum</name>
    <dbReference type="NCBI Taxonomy" id="29856"/>
    <lineage>
        <taxon>Eukaryota</taxon>
        <taxon>Fungi</taxon>
        <taxon>Dikarya</taxon>
        <taxon>Ascomycota</taxon>
        <taxon>Pezizomycotina</taxon>
        <taxon>Sordariomycetes</taxon>
        <taxon>Hypocreomycetidae</taxon>
        <taxon>Hypocreales</taxon>
        <taxon>Bionectriaceae</taxon>
        <taxon>Clonostachys</taxon>
    </lineage>
</organism>